<proteinExistence type="predicted"/>
<dbReference type="EMBL" id="JAUHHV010000004">
    <property type="protein sequence ID" value="KAK1426260.1"/>
    <property type="molecule type" value="Genomic_DNA"/>
</dbReference>
<keyword evidence="1" id="KW-1133">Transmembrane helix</keyword>
<feature type="transmembrane region" description="Helical" evidence="1">
    <location>
        <begin position="130"/>
        <end position="147"/>
    </location>
</feature>
<name>A0AAD8KNB9_TARER</name>
<dbReference type="AlphaFoldDB" id="A0AAD8KNB9"/>
<keyword evidence="1" id="KW-0472">Membrane</keyword>
<organism evidence="2 3">
    <name type="scientific">Tagetes erecta</name>
    <name type="common">African marigold</name>
    <dbReference type="NCBI Taxonomy" id="13708"/>
    <lineage>
        <taxon>Eukaryota</taxon>
        <taxon>Viridiplantae</taxon>
        <taxon>Streptophyta</taxon>
        <taxon>Embryophyta</taxon>
        <taxon>Tracheophyta</taxon>
        <taxon>Spermatophyta</taxon>
        <taxon>Magnoliopsida</taxon>
        <taxon>eudicotyledons</taxon>
        <taxon>Gunneridae</taxon>
        <taxon>Pentapetalae</taxon>
        <taxon>asterids</taxon>
        <taxon>campanulids</taxon>
        <taxon>Asterales</taxon>
        <taxon>Asteraceae</taxon>
        <taxon>Asteroideae</taxon>
        <taxon>Heliantheae alliance</taxon>
        <taxon>Tageteae</taxon>
        <taxon>Tagetes</taxon>
    </lineage>
</organism>
<evidence type="ECO:0000256" key="1">
    <source>
        <dbReference type="SAM" id="Phobius"/>
    </source>
</evidence>
<sequence length="178" mass="19345">MGGENRAALAMDHIQNVRKDIEITCERFKNWVAKQPVKTFVSNTLEAAFEGFGTTLVNGIVLHTLFKYASKRNSIPWQFTAGPKPQCLYLCGAYKPLVESLLAGGIFAGEFAIYKGMIAADKNLRGKEDVYTFMMAGFGYGVMISSVNGIKGLGVVSNGVVFALLNAAMFKVLGNKMV</sequence>
<gene>
    <name evidence="2" type="ORF">QVD17_14930</name>
</gene>
<protein>
    <submittedName>
        <fullName evidence="2">Uncharacterized protein</fullName>
    </submittedName>
</protein>
<comment type="caution">
    <text evidence="2">The sequence shown here is derived from an EMBL/GenBank/DDBJ whole genome shotgun (WGS) entry which is preliminary data.</text>
</comment>
<dbReference type="Proteomes" id="UP001229421">
    <property type="component" value="Unassembled WGS sequence"/>
</dbReference>
<accession>A0AAD8KNB9</accession>
<keyword evidence="1" id="KW-0812">Transmembrane</keyword>
<evidence type="ECO:0000313" key="3">
    <source>
        <dbReference type="Proteomes" id="UP001229421"/>
    </source>
</evidence>
<feature type="transmembrane region" description="Helical" evidence="1">
    <location>
        <begin position="153"/>
        <end position="173"/>
    </location>
</feature>
<keyword evidence="3" id="KW-1185">Reference proteome</keyword>
<evidence type="ECO:0000313" key="2">
    <source>
        <dbReference type="EMBL" id="KAK1426260.1"/>
    </source>
</evidence>
<reference evidence="2" key="1">
    <citation type="journal article" date="2023" name="bioRxiv">
        <title>Improved chromosome-level genome assembly for marigold (Tagetes erecta).</title>
        <authorList>
            <person name="Jiang F."/>
            <person name="Yuan L."/>
            <person name="Wang S."/>
            <person name="Wang H."/>
            <person name="Xu D."/>
            <person name="Wang A."/>
            <person name="Fan W."/>
        </authorList>
    </citation>
    <scope>NUCLEOTIDE SEQUENCE</scope>
    <source>
        <strain evidence="2">WSJ</strain>
        <tissue evidence="2">Leaf</tissue>
    </source>
</reference>